<evidence type="ECO:0000259" key="4">
    <source>
        <dbReference type="PROSITE" id="PS51858"/>
    </source>
</evidence>
<proteinExistence type="inferred from homology"/>
<dbReference type="OrthoDB" id="6227366at2759"/>
<dbReference type="Gene3D" id="3.90.1720.30">
    <property type="entry name" value="PPPDE domains"/>
    <property type="match status" value="1"/>
</dbReference>
<name>A0A8E0RN05_9TREM</name>
<dbReference type="GO" id="GO:0006508">
    <property type="term" value="P:proteolysis"/>
    <property type="evidence" value="ECO:0007669"/>
    <property type="project" value="UniProtKB-KW"/>
</dbReference>
<keyword evidence="3" id="KW-0378">Hydrolase</keyword>
<dbReference type="InterPro" id="IPR042266">
    <property type="entry name" value="PPPDE_sf"/>
</dbReference>
<evidence type="ECO:0000256" key="2">
    <source>
        <dbReference type="ARBA" id="ARBA00022670"/>
    </source>
</evidence>
<dbReference type="InterPro" id="IPR008580">
    <property type="entry name" value="PPPDE_dom"/>
</dbReference>
<evidence type="ECO:0000313" key="5">
    <source>
        <dbReference type="EMBL" id="KAA0187976.1"/>
    </source>
</evidence>
<evidence type="ECO:0000313" key="6">
    <source>
        <dbReference type="Proteomes" id="UP000728185"/>
    </source>
</evidence>
<dbReference type="SMART" id="SM01179">
    <property type="entry name" value="DUF862"/>
    <property type="match status" value="1"/>
</dbReference>
<comment type="caution">
    <text evidence="5">The sequence shown here is derived from an EMBL/GenBank/DDBJ whole genome shotgun (WGS) entry which is preliminary data.</text>
</comment>
<dbReference type="EMBL" id="LUCM01008726">
    <property type="protein sequence ID" value="KAA0187976.1"/>
    <property type="molecule type" value="Genomic_DNA"/>
</dbReference>
<organism evidence="5 6">
    <name type="scientific">Fasciolopsis buskii</name>
    <dbReference type="NCBI Taxonomy" id="27845"/>
    <lineage>
        <taxon>Eukaryota</taxon>
        <taxon>Metazoa</taxon>
        <taxon>Spiralia</taxon>
        <taxon>Lophotrochozoa</taxon>
        <taxon>Platyhelminthes</taxon>
        <taxon>Trematoda</taxon>
        <taxon>Digenea</taxon>
        <taxon>Plagiorchiida</taxon>
        <taxon>Echinostomata</taxon>
        <taxon>Echinostomatoidea</taxon>
        <taxon>Fasciolidae</taxon>
        <taxon>Fasciolopsis</taxon>
    </lineage>
</organism>
<evidence type="ECO:0000256" key="1">
    <source>
        <dbReference type="ARBA" id="ARBA00008140"/>
    </source>
</evidence>
<dbReference type="Pfam" id="PF05903">
    <property type="entry name" value="Peptidase_C97"/>
    <property type="match status" value="1"/>
</dbReference>
<sequence length="375" mass="41495">MSADAEVVLYVYDLSHGLASALSPTLLGKPLDGIWHTSVVVYGKEIFYGSHGITHCDPEPLSSMFVPHQLSLLWPADDNHVDLASYATIMSESVTGSGELQITGPEMFQLLNLSLLETTDQCRLALELFRIAIARNPDLLGSLLTDPNQHLHRLAKAPLPTTEFSMILELEVCRSKLMYLSPSILTDELPSLYSLQLCNVLGHSYLWVLDEDSELILDTKPMVHISLLLLGYDEHNSPGTIMDHLQRTPTMLQVGLSLAHNIALYPNVSMHPVEFDVLSSEDAMEMGAYLIFLATSGAEAYRQPIEAVYLLRTIYFLVIRDQGIADLARASNLPVVLKATLNETNQQNAGSTRGSTPYHLMLKLLDDFLCKSGDE</sequence>
<keyword evidence="2" id="KW-0645">Protease</keyword>
<dbReference type="Proteomes" id="UP000728185">
    <property type="component" value="Unassembled WGS sequence"/>
</dbReference>
<dbReference type="GO" id="GO:0008233">
    <property type="term" value="F:peptidase activity"/>
    <property type="evidence" value="ECO:0007669"/>
    <property type="project" value="UniProtKB-KW"/>
</dbReference>
<dbReference type="AlphaFoldDB" id="A0A8E0RN05"/>
<protein>
    <submittedName>
        <fullName evidence="5">DUF862-domain-containing protein</fullName>
    </submittedName>
</protein>
<feature type="domain" description="PPPDE" evidence="4">
    <location>
        <begin position="5"/>
        <end position="172"/>
    </location>
</feature>
<evidence type="ECO:0000256" key="3">
    <source>
        <dbReference type="ARBA" id="ARBA00022801"/>
    </source>
</evidence>
<gene>
    <name evidence="5" type="ORF">FBUS_00422</name>
</gene>
<accession>A0A8E0RN05</accession>
<reference evidence="5" key="1">
    <citation type="submission" date="2019-05" db="EMBL/GenBank/DDBJ databases">
        <title>Annotation for the trematode Fasciolopsis buski.</title>
        <authorList>
            <person name="Choi Y.-J."/>
        </authorList>
    </citation>
    <scope>NUCLEOTIDE SEQUENCE</scope>
    <source>
        <strain evidence="5">HT</strain>
        <tissue evidence="5">Whole worm</tissue>
    </source>
</reference>
<comment type="similarity">
    <text evidence="1">Belongs to the DeSI family.</text>
</comment>
<dbReference type="PROSITE" id="PS51858">
    <property type="entry name" value="PPPDE"/>
    <property type="match status" value="1"/>
</dbReference>
<keyword evidence="6" id="KW-1185">Reference proteome</keyword>